<dbReference type="RefSeq" id="WP_420243571.1">
    <property type="nucleotide sequence ID" value="NZ_BOPV01000001.1"/>
</dbReference>
<dbReference type="InterPro" id="IPR037523">
    <property type="entry name" value="VOC_core"/>
</dbReference>
<gene>
    <name evidence="3" type="ORF">TMPK1_27090</name>
</gene>
<dbReference type="Proteomes" id="UP000681075">
    <property type="component" value="Unassembled WGS sequence"/>
</dbReference>
<dbReference type="SUPFAM" id="SSF54593">
    <property type="entry name" value="Glyoxalase/Bleomycin resistance protein/Dihydroxybiphenyl dioxygenase"/>
    <property type="match status" value="1"/>
</dbReference>
<dbReference type="InterPro" id="IPR004360">
    <property type="entry name" value="Glyas_Fos-R_dOase_dom"/>
</dbReference>
<evidence type="ECO:0000313" key="3">
    <source>
        <dbReference type="EMBL" id="GIL40472.1"/>
    </source>
</evidence>
<name>A0A8S8XEQ6_9PROT</name>
<evidence type="ECO:0000256" key="1">
    <source>
        <dbReference type="SAM" id="MobiDB-lite"/>
    </source>
</evidence>
<accession>A0A8S8XEQ6</accession>
<proteinExistence type="predicted"/>
<dbReference type="PANTHER" id="PTHR34109">
    <property type="entry name" value="BNAUNNG04460D PROTEIN-RELATED"/>
    <property type="match status" value="1"/>
</dbReference>
<organism evidence="3 4">
    <name type="scientific">Roseiterribacter gracilis</name>
    <dbReference type="NCBI Taxonomy" id="2812848"/>
    <lineage>
        <taxon>Bacteria</taxon>
        <taxon>Pseudomonadati</taxon>
        <taxon>Pseudomonadota</taxon>
        <taxon>Alphaproteobacteria</taxon>
        <taxon>Rhodospirillales</taxon>
        <taxon>Roseiterribacteraceae</taxon>
        <taxon>Roseiterribacter</taxon>
    </lineage>
</organism>
<reference evidence="3" key="1">
    <citation type="submission" date="2021-02" db="EMBL/GenBank/DDBJ databases">
        <title>Genome sequence of Rhodospirillales sp. strain TMPK1 isolated from soil.</title>
        <authorList>
            <person name="Nakai R."/>
            <person name="Kusada H."/>
            <person name="Tamaki H."/>
        </authorList>
    </citation>
    <scope>NUCLEOTIDE SEQUENCE</scope>
    <source>
        <strain evidence="3">TMPK1</strain>
    </source>
</reference>
<dbReference type="CDD" id="cd07246">
    <property type="entry name" value="VOC_like"/>
    <property type="match status" value="1"/>
</dbReference>
<dbReference type="Pfam" id="PF00903">
    <property type="entry name" value="Glyoxalase"/>
    <property type="match status" value="1"/>
</dbReference>
<feature type="region of interest" description="Disordered" evidence="1">
    <location>
        <begin position="1"/>
        <end position="22"/>
    </location>
</feature>
<dbReference type="Gene3D" id="3.10.180.10">
    <property type="entry name" value="2,3-Dihydroxybiphenyl 1,2-Dioxygenase, domain 1"/>
    <property type="match status" value="1"/>
</dbReference>
<dbReference type="AlphaFoldDB" id="A0A8S8XEQ6"/>
<evidence type="ECO:0000313" key="4">
    <source>
        <dbReference type="Proteomes" id="UP000681075"/>
    </source>
</evidence>
<dbReference type="PROSITE" id="PS51819">
    <property type="entry name" value="VOC"/>
    <property type="match status" value="1"/>
</dbReference>
<dbReference type="EMBL" id="BOPV01000001">
    <property type="protein sequence ID" value="GIL40472.1"/>
    <property type="molecule type" value="Genomic_DNA"/>
</dbReference>
<feature type="domain" description="VOC" evidence="2">
    <location>
        <begin position="25"/>
        <end position="147"/>
    </location>
</feature>
<comment type="caution">
    <text evidence="3">The sequence shown here is derived from an EMBL/GenBank/DDBJ whole genome shotgun (WGS) entry which is preliminary data.</text>
</comment>
<sequence>MSANSATAACEQPPATGQQPMPKVRSGITAYLCVSNAAKAAAFYERAFGGKILLQIPPDEKGRTMHIHLEINGASLMLSDGFPEHGHPVKPHQGYTLHLQVDDIDKRFQHAIDAGGEIVLPVQDMFWGDRYGQLRDPFGVMWSMGMTPTR</sequence>
<keyword evidence="4" id="KW-1185">Reference proteome</keyword>
<evidence type="ECO:0000259" key="2">
    <source>
        <dbReference type="PROSITE" id="PS51819"/>
    </source>
</evidence>
<dbReference type="PANTHER" id="PTHR34109:SF1">
    <property type="entry name" value="VOC DOMAIN-CONTAINING PROTEIN"/>
    <property type="match status" value="1"/>
</dbReference>
<dbReference type="InterPro" id="IPR029068">
    <property type="entry name" value="Glyas_Bleomycin-R_OHBP_Dase"/>
</dbReference>
<protein>
    <submittedName>
        <fullName evidence="3">Glyoxalase</fullName>
    </submittedName>
</protein>